<protein>
    <submittedName>
        <fullName evidence="1">Uncharacterized protein</fullName>
    </submittedName>
</protein>
<dbReference type="PATRIC" id="fig|449.7.peg.496"/>
<name>A0A0A8UNC3_LEGHA</name>
<dbReference type="EMBL" id="LN681225">
    <property type="protein sequence ID" value="CEK10375.1"/>
    <property type="molecule type" value="Genomic_DNA"/>
</dbReference>
<dbReference type="AlphaFoldDB" id="A0A0A8UNC3"/>
<dbReference type="OrthoDB" id="5634102at2"/>
<proteinExistence type="predicted"/>
<dbReference type="RefSeq" id="WP_045105763.1">
    <property type="nucleotide sequence ID" value="NZ_LN681225.1"/>
</dbReference>
<dbReference type="HOGENOM" id="CLU_661891_0_0_6"/>
<evidence type="ECO:0000313" key="2">
    <source>
        <dbReference type="Proteomes" id="UP000032803"/>
    </source>
</evidence>
<reference evidence="2" key="1">
    <citation type="submission" date="2014-09" db="EMBL/GenBank/DDBJ databases">
        <authorList>
            <person name="Gomez-Valero L."/>
        </authorList>
    </citation>
    <scope>NUCLEOTIDE SEQUENCE [LARGE SCALE GENOMIC DNA]</scope>
    <source>
        <strain evidence="2">ATCC35250</strain>
    </source>
</reference>
<sequence>MIYKSFFYSDAMHYSDCYKLIKKLNDKDFAVQLKKSLKALEKDANNPNFIAYLKQAPVEKSISELRKEYDLLQLTKVVTGIETILQSLPKNNADHAISEIETVLKNIKKTANQQKLHYHQNAHTHYANLAKKYATHFIPFDQSNDPFKGSDFNGYCWGHSHRYGRLASMGVLDSLSVASDKKLYTTFKDNWSFADILFRRVGWYFAVRQEIKIRNAIWDALKQLDEKSTLNFNFLVNTSGFHSTALRMVGNGVEYYENNYGLVKFNSRENAVNFLTKHLLHQALQAQGEVSFITVYKLPYDNNVEHDVFADLPQAVIHRESSFSPETETMPRHPNLMDALTDLENYISELETSKDVKARIKANELKCLFEEFKSLSDDMIGQRVGQILENKNHSLMINRGTGFYFFASGFKSHSTTETLLQAIHKATLQNVLSLK</sequence>
<organism evidence="1 2">
    <name type="scientific">Legionella hackeliae</name>
    <dbReference type="NCBI Taxonomy" id="449"/>
    <lineage>
        <taxon>Bacteria</taxon>
        <taxon>Pseudomonadati</taxon>
        <taxon>Pseudomonadota</taxon>
        <taxon>Gammaproteobacteria</taxon>
        <taxon>Legionellales</taxon>
        <taxon>Legionellaceae</taxon>
        <taxon>Legionella</taxon>
    </lineage>
</organism>
<dbReference type="KEGG" id="lha:LHA_1328"/>
<gene>
    <name evidence="1" type="ORF">LHA_1328</name>
</gene>
<keyword evidence="2" id="KW-1185">Reference proteome</keyword>
<accession>A0A0A8UNC3</accession>
<evidence type="ECO:0000313" key="1">
    <source>
        <dbReference type="EMBL" id="CEK10375.1"/>
    </source>
</evidence>
<dbReference type="Proteomes" id="UP000032803">
    <property type="component" value="Chromosome I"/>
</dbReference>